<dbReference type="PANTHER" id="PTHR46890">
    <property type="entry name" value="NON-LTR RETROLELEMENT REVERSE TRANSCRIPTASE-LIKE PROTEIN-RELATED"/>
    <property type="match status" value="1"/>
</dbReference>
<name>A0A8T3A8A2_DENNO</name>
<comment type="caution">
    <text evidence="1">The sequence shown here is derived from an EMBL/GenBank/DDBJ whole genome shotgun (WGS) entry which is preliminary data.</text>
</comment>
<sequence>MNSDYVVGPDGFTTLFFQKAWHIIDNDILTTILNFFAGNPILKFYTSTFVVFIPKNSVVNTWNDFRHISLYTFFNKLISKIIMNHLTYILPRIISPNHMGFVKGRAITDNILLAQEFYQDLDVRMRGGNLFFKLDIAKKSMIILSKTFFILL</sequence>
<protein>
    <recommendedName>
        <fullName evidence="3">Reverse transcriptase domain-containing protein</fullName>
    </recommendedName>
</protein>
<dbReference type="AlphaFoldDB" id="A0A8T3A8A2"/>
<evidence type="ECO:0008006" key="3">
    <source>
        <dbReference type="Google" id="ProtNLM"/>
    </source>
</evidence>
<reference evidence="1" key="1">
    <citation type="journal article" date="2022" name="Front. Genet.">
        <title>Chromosome-Scale Assembly of the Dendrobium nobile Genome Provides Insights Into the Molecular Mechanism of the Biosynthesis of the Medicinal Active Ingredient of Dendrobium.</title>
        <authorList>
            <person name="Xu Q."/>
            <person name="Niu S.-C."/>
            <person name="Li K.-L."/>
            <person name="Zheng P.-J."/>
            <person name="Zhang X.-J."/>
            <person name="Jia Y."/>
            <person name="Liu Y."/>
            <person name="Niu Y.-X."/>
            <person name="Yu L.-H."/>
            <person name="Chen D.-F."/>
            <person name="Zhang G.-Q."/>
        </authorList>
    </citation>
    <scope>NUCLEOTIDE SEQUENCE</scope>
    <source>
        <tissue evidence="1">Leaf</tissue>
    </source>
</reference>
<accession>A0A8T3A8A2</accession>
<dbReference type="EMBL" id="JAGYWB010000018">
    <property type="protein sequence ID" value="KAI0492224.1"/>
    <property type="molecule type" value="Genomic_DNA"/>
</dbReference>
<evidence type="ECO:0000313" key="1">
    <source>
        <dbReference type="EMBL" id="KAI0492224.1"/>
    </source>
</evidence>
<gene>
    <name evidence="1" type="ORF">KFK09_026493</name>
</gene>
<keyword evidence="2" id="KW-1185">Reference proteome</keyword>
<dbReference type="Proteomes" id="UP000829196">
    <property type="component" value="Unassembled WGS sequence"/>
</dbReference>
<dbReference type="InterPro" id="IPR052343">
    <property type="entry name" value="Retrotransposon-Effector_Assoc"/>
</dbReference>
<evidence type="ECO:0000313" key="2">
    <source>
        <dbReference type="Proteomes" id="UP000829196"/>
    </source>
</evidence>
<dbReference type="PANTHER" id="PTHR46890:SF48">
    <property type="entry name" value="RNA-DIRECTED DNA POLYMERASE"/>
    <property type="match status" value="1"/>
</dbReference>
<dbReference type="OrthoDB" id="785900at2759"/>
<proteinExistence type="predicted"/>
<organism evidence="1 2">
    <name type="scientific">Dendrobium nobile</name>
    <name type="common">Orchid</name>
    <dbReference type="NCBI Taxonomy" id="94219"/>
    <lineage>
        <taxon>Eukaryota</taxon>
        <taxon>Viridiplantae</taxon>
        <taxon>Streptophyta</taxon>
        <taxon>Embryophyta</taxon>
        <taxon>Tracheophyta</taxon>
        <taxon>Spermatophyta</taxon>
        <taxon>Magnoliopsida</taxon>
        <taxon>Liliopsida</taxon>
        <taxon>Asparagales</taxon>
        <taxon>Orchidaceae</taxon>
        <taxon>Epidendroideae</taxon>
        <taxon>Malaxideae</taxon>
        <taxon>Dendrobiinae</taxon>
        <taxon>Dendrobium</taxon>
    </lineage>
</organism>